<dbReference type="OrthoDB" id="9815856at2"/>
<keyword evidence="12" id="KW-1185">Reference proteome</keyword>
<evidence type="ECO:0000256" key="6">
    <source>
        <dbReference type="ARBA" id="ARBA00037589"/>
    </source>
</evidence>
<gene>
    <name evidence="11" type="ORF">FKZ59_11470</name>
</gene>
<dbReference type="PANTHER" id="PTHR38042">
    <property type="entry name" value="UROPORPHYRINOGEN-III SYNTHASE, CHLOROPLASTIC"/>
    <property type="match status" value="1"/>
</dbReference>
<dbReference type="AlphaFoldDB" id="A0A540V072"/>
<comment type="caution">
    <text evidence="11">The sequence shown here is derived from an EMBL/GenBank/DDBJ whole genome shotgun (WGS) entry which is preliminary data.</text>
</comment>
<name>A0A540V072_9BACL</name>
<reference evidence="11 12" key="1">
    <citation type="submission" date="2019-06" db="EMBL/GenBank/DDBJ databases">
        <title>Genome sequence of Ureibacillus terrenus.</title>
        <authorList>
            <person name="Maclea K.S."/>
            <person name="Simoes M."/>
        </authorList>
    </citation>
    <scope>NUCLEOTIDE SEQUENCE [LARGE SCALE GENOMIC DNA]</scope>
    <source>
        <strain evidence="11 12">ATCC BAA-384</strain>
    </source>
</reference>
<comment type="similarity">
    <text evidence="2 9">Belongs to the uroporphyrinogen-III synthase family.</text>
</comment>
<dbReference type="InterPro" id="IPR036108">
    <property type="entry name" value="4pyrrol_syn_uPrphyn_synt_sf"/>
</dbReference>
<dbReference type="InterPro" id="IPR003754">
    <property type="entry name" value="4pyrrol_synth_uPrphyn_synth"/>
</dbReference>
<evidence type="ECO:0000256" key="8">
    <source>
        <dbReference type="ARBA" id="ARBA00048617"/>
    </source>
</evidence>
<dbReference type="GO" id="GO:0006780">
    <property type="term" value="P:uroporphyrinogen III biosynthetic process"/>
    <property type="evidence" value="ECO:0007669"/>
    <property type="project" value="UniProtKB-UniRule"/>
</dbReference>
<protein>
    <recommendedName>
        <fullName evidence="7 9">Uroporphyrinogen-III synthase</fullName>
        <ecNumber evidence="3 9">4.2.1.75</ecNumber>
    </recommendedName>
</protein>
<organism evidence="11 12">
    <name type="scientific">Ureibacillus terrenus</name>
    <dbReference type="NCBI Taxonomy" id="118246"/>
    <lineage>
        <taxon>Bacteria</taxon>
        <taxon>Bacillati</taxon>
        <taxon>Bacillota</taxon>
        <taxon>Bacilli</taxon>
        <taxon>Bacillales</taxon>
        <taxon>Caryophanaceae</taxon>
        <taxon>Ureibacillus</taxon>
    </lineage>
</organism>
<dbReference type="Gene3D" id="3.40.50.10090">
    <property type="match status" value="2"/>
</dbReference>
<comment type="function">
    <text evidence="6 9">Catalyzes cyclization of the linear tetrapyrrole, hydroxymethylbilane, to the macrocyclic uroporphyrinogen III.</text>
</comment>
<comment type="catalytic activity">
    <reaction evidence="8 9">
        <text>hydroxymethylbilane = uroporphyrinogen III + H2O</text>
        <dbReference type="Rhea" id="RHEA:18965"/>
        <dbReference type="ChEBI" id="CHEBI:15377"/>
        <dbReference type="ChEBI" id="CHEBI:57308"/>
        <dbReference type="ChEBI" id="CHEBI:57845"/>
        <dbReference type="EC" id="4.2.1.75"/>
    </reaction>
</comment>
<dbReference type="SUPFAM" id="SSF69618">
    <property type="entry name" value="HemD-like"/>
    <property type="match status" value="1"/>
</dbReference>
<evidence type="ECO:0000259" key="10">
    <source>
        <dbReference type="Pfam" id="PF02602"/>
    </source>
</evidence>
<feature type="domain" description="Tetrapyrrole biosynthesis uroporphyrinogen III synthase" evidence="10">
    <location>
        <begin position="22"/>
        <end position="241"/>
    </location>
</feature>
<comment type="pathway">
    <text evidence="1 9">Porphyrin-containing compound metabolism; protoporphyrin-IX biosynthesis; coproporphyrinogen-III from 5-aminolevulinate: step 3/4.</text>
</comment>
<keyword evidence="4 9" id="KW-0456">Lyase</keyword>
<dbReference type="Pfam" id="PF02602">
    <property type="entry name" value="HEM4"/>
    <property type="match status" value="1"/>
</dbReference>
<dbReference type="RefSeq" id="WP_141602901.1">
    <property type="nucleotide sequence ID" value="NZ_JARMSB010000006.1"/>
</dbReference>
<evidence type="ECO:0000256" key="7">
    <source>
        <dbReference type="ARBA" id="ARBA00040167"/>
    </source>
</evidence>
<dbReference type="PANTHER" id="PTHR38042:SF1">
    <property type="entry name" value="UROPORPHYRINOGEN-III SYNTHASE, CHLOROPLASTIC"/>
    <property type="match status" value="1"/>
</dbReference>
<dbReference type="EMBL" id="VIGD01000015">
    <property type="protein sequence ID" value="TQE90134.1"/>
    <property type="molecule type" value="Genomic_DNA"/>
</dbReference>
<evidence type="ECO:0000313" key="12">
    <source>
        <dbReference type="Proteomes" id="UP000315753"/>
    </source>
</evidence>
<evidence type="ECO:0000256" key="5">
    <source>
        <dbReference type="ARBA" id="ARBA00023244"/>
    </source>
</evidence>
<evidence type="ECO:0000256" key="9">
    <source>
        <dbReference type="RuleBase" id="RU366031"/>
    </source>
</evidence>
<proteinExistence type="inferred from homology"/>
<dbReference type="GO" id="GO:0006782">
    <property type="term" value="P:protoporphyrinogen IX biosynthetic process"/>
    <property type="evidence" value="ECO:0007669"/>
    <property type="project" value="UniProtKB-UniRule"/>
</dbReference>
<dbReference type="CDD" id="cd06578">
    <property type="entry name" value="HemD"/>
    <property type="match status" value="1"/>
</dbReference>
<dbReference type="GO" id="GO:0004852">
    <property type="term" value="F:uroporphyrinogen-III synthase activity"/>
    <property type="evidence" value="ECO:0007669"/>
    <property type="project" value="UniProtKB-UniRule"/>
</dbReference>
<evidence type="ECO:0000313" key="11">
    <source>
        <dbReference type="EMBL" id="TQE90134.1"/>
    </source>
</evidence>
<evidence type="ECO:0000256" key="1">
    <source>
        <dbReference type="ARBA" id="ARBA00004772"/>
    </source>
</evidence>
<dbReference type="Proteomes" id="UP000315753">
    <property type="component" value="Unassembled WGS sequence"/>
</dbReference>
<evidence type="ECO:0000256" key="2">
    <source>
        <dbReference type="ARBA" id="ARBA00008133"/>
    </source>
</evidence>
<keyword evidence="5 9" id="KW-0627">Porphyrin biosynthesis</keyword>
<dbReference type="InterPro" id="IPR039793">
    <property type="entry name" value="UROS/Hem4"/>
</dbReference>
<dbReference type="UniPathway" id="UPA00251">
    <property type="reaction ID" value="UER00320"/>
</dbReference>
<accession>A0A540V072</accession>
<sequence length="250" mass="28048">MHKPLEGKTILLTGTKKTQSIIDQIQRLGGEAVVCPLIKTVEVIQEDDLERLTLCRTYDWLIFTSQNGVEFFWKKLVRHQFPLSQISSKIAAVGEKTAELLKRYGFSVHFTPSVFSADTFVQEFPSVSGHSPKCLFIRGELAKDTLRKGLPFPIDEWTVYTTIENKESIETLIGAIRNSKQPIIVFASPSAVDCFNKYAAPIVGWSRAKIACIGHITKGAVEKYGAHVTYFPKKYTMQSVIEAITKGEEM</sequence>
<evidence type="ECO:0000256" key="3">
    <source>
        <dbReference type="ARBA" id="ARBA00013109"/>
    </source>
</evidence>
<evidence type="ECO:0000256" key="4">
    <source>
        <dbReference type="ARBA" id="ARBA00023239"/>
    </source>
</evidence>
<dbReference type="EC" id="4.2.1.75" evidence="3 9"/>